<feature type="binding site" evidence="5">
    <location>
        <begin position="11"/>
        <end position="16"/>
    </location>
    <ligand>
        <name>ATP</name>
        <dbReference type="ChEBI" id="CHEBI:30616"/>
    </ligand>
</feature>
<evidence type="ECO:0000256" key="1">
    <source>
        <dbReference type="ARBA" id="ARBA00009018"/>
    </source>
</evidence>
<comment type="catalytic activity">
    <reaction evidence="5">
        <text>3'-dephospho-CoA + ATP = ADP + CoA + H(+)</text>
        <dbReference type="Rhea" id="RHEA:18245"/>
        <dbReference type="ChEBI" id="CHEBI:15378"/>
        <dbReference type="ChEBI" id="CHEBI:30616"/>
        <dbReference type="ChEBI" id="CHEBI:57287"/>
        <dbReference type="ChEBI" id="CHEBI:57328"/>
        <dbReference type="ChEBI" id="CHEBI:456216"/>
        <dbReference type="EC" id="2.7.1.24"/>
    </reaction>
</comment>
<dbReference type="CDD" id="cd02022">
    <property type="entry name" value="DPCK"/>
    <property type="match status" value="1"/>
</dbReference>
<keyword evidence="5 7" id="KW-0418">Kinase</keyword>
<dbReference type="GO" id="GO:0005524">
    <property type="term" value="F:ATP binding"/>
    <property type="evidence" value="ECO:0007669"/>
    <property type="project" value="UniProtKB-UniRule"/>
</dbReference>
<dbReference type="PROSITE" id="PS51219">
    <property type="entry name" value="DPCK"/>
    <property type="match status" value="1"/>
</dbReference>
<sequence>MRVLGLTGGMGAGKSTVARLLRRAGWPVFDADMEVHRMQRRGGAAVAAIARLWPDTVLNGAVDRVVLRKRVIGHPENMRALEGIIHPLVSRSRERFLRRCRRRHVRWCVLDIPLLFEVGADGECDVVMVVTAPEVLRVQRVMRRRLLTREQALALIKRQMPDAERLRRADVVVRTGLSKGKTCAQVFRLRKRLEAMP</sequence>
<proteinExistence type="inferred from homology"/>
<reference evidence="7" key="1">
    <citation type="submission" date="2023-03" db="EMBL/GenBank/DDBJ databases">
        <authorList>
            <person name="Cleenwerck I."/>
        </authorList>
    </citation>
    <scope>NUCLEOTIDE SEQUENCE</scope>
    <source>
        <strain evidence="7">LMG 32879</strain>
    </source>
</reference>
<gene>
    <name evidence="5 7" type="primary">coaE</name>
    <name evidence="7" type="ORF">LMG32879_000541</name>
</gene>
<dbReference type="AlphaFoldDB" id="A0AA35Y0K2"/>
<keyword evidence="2 5" id="KW-0547">Nucleotide-binding</keyword>
<dbReference type="RefSeq" id="WP_289841586.1">
    <property type="nucleotide sequence ID" value="NZ_CATKSH010000002.1"/>
</dbReference>
<comment type="pathway">
    <text evidence="5">Cofactor biosynthesis; coenzyme A biosynthesis; CoA from (R)-pantothenate: step 5/5.</text>
</comment>
<dbReference type="GO" id="GO:0005737">
    <property type="term" value="C:cytoplasm"/>
    <property type="evidence" value="ECO:0007669"/>
    <property type="project" value="UniProtKB-SubCell"/>
</dbReference>
<keyword evidence="3 5" id="KW-0067">ATP-binding</keyword>
<dbReference type="HAMAP" id="MF_00376">
    <property type="entry name" value="Dephospho_CoA_kinase"/>
    <property type="match status" value="1"/>
</dbReference>
<dbReference type="InterPro" id="IPR001977">
    <property type="entry name" value="Depp_CoAkinase"/>
</dbReference>
<evidence type="ECO:0000256" key="3">
    <source>
        <dbReference type="ARBA" id="ARBA00022840"/>
    </source>
</evidence>
<dbReference type="Proteomes" id="UP001176960">
    <property type="component" value="Unassembled WGS sequence"/>
</dbReference>
<dbReference type="PANTHER" id="PTHR10695">
    <property type="entry name" value="DEPHOSPHO-COA KINASE-RELATED"/>
    <property type="match status" value="1"/>
</dbReference>
<comment type="subcellular location">
    <subcellularLocation>
        <location evidence="5">Cytoplasm</location>
    </subcellularLocation>
</comment>
<evidence type="ECO:0000256" key="5">
    <source>
        <dbReference type="HAMAP-Rule" id="MF_00376"/>
    </source>
</evidence>
<comment type="function">
    <text evidence="5">Catalyzes the phosphorylation of the 3'-hydroxyl group of dephosphocoenzyme A to form coenzyme A.</text>
</comment>
<dbReference type="InterPro" id="IPR027417">
    <property type="entry name" value="P-loop_NTPase"/>
</dbReference>
<name>A0AA35Y0K2_9PROT</name>
<dbReference type="EMBL" id="CATKSH010000002">
    <property type="protein sequence ID" value="CAI9119719.1"/>
    <property type="molecule type" value="Genomic_DNA"/>
</dbReference>
<evidence type="ECO:0000256" key="4">
    <source>
        <dbReference type="ARBA" id="ARBA00022993"/>
    </source>
</evidence>
<evidence type="ECO:0000256" key="6">
    <source>
        <dbReference type="NCBIfam" id="TIGR00152"/>
    </source>
</evidence>
<keyword evidence="5" id="KW-0963">Cytoplasm</keyword>
<keyword evidence="4 5" id="KW-0173">Coenzyme A biosynthesis</keyword>
<dbReference type="EC" id="2.7.1.24" evidence="5 6"/>
<dbReference type="NCBIfam" id="TIGR00152">
    <property type="entry name" value="dephospho-CoA kinase"/>
    <property type="match status" value="1"/>
</dbReference>
<dbReference type="Pfam" id="PF01121">
    <property type="entry name" value="CoaE"/>
    <property type="match status" value="1"/>
</dbReference>
<comment type="similarity">
    <text evidence="1 5">Belongs to the CoaE family.</text>
</comment>
<dbReference type="GO" id="GO:0004140">
    <property type="term" value="F:dephospho-CoA kinase activity"/>
    <property type="evidence" value="ECO:0007669"/>
    <property type="project" value="UniProtKB-UniRule"/>
</dbReference>
<dbReference type="GO" id="GO:0015937">
    <property type="term" value="P:coenzyme A biosynthetic process"/>
    <property type="evidence" value="ECO:0007669"/>
    <property type="project" value="UniProtKB-UniRule"/>
</dbReference>
<evidence type="ECO:0000313" key="8">
    <source>
        <dbReference type="Proteomes" id="UP001176960"/>
    </source>
</evidence>
<dbReference type="Gene3D" id="3.40.50.300">
    <property type="entry name" value="P-loop containing nucleotide triphosphate hydrolases"/>
    <property type="match status" value="1"/>
</dbReference>
<keyword evidence="8" id="KW-1185">Reference proteome</keyword>
<keyword evidence="5 7" id="KW-0808">Transferase</keyword>
<evidence type="ECO:0000256" key="2">
    <source>
        <dbReference type="ARBA" id="ARBA00022741"/>
    </source>
</evidence>
<organism evidence="7 8">
    <name type="scientific">Brytella acorum</name>
    <dbReference type="NCBI Taxonomy" id="2959299"/>
    <lineage>
        <taxon>Bacteria</taxon>
        <taxon>Pseudomonadati</taxon>
        <taxon>Pseudomonadota</taxon>
        <taxon>Alphaproteobacteria</taxon>
        <taxon>Acetobacterales</taxon>
        <taxon>Acetobacteraceae</taxon>
        <taxon>Brytella</taxon>
    </lineage>
</organism>
<protein>
    <recommendedName>
        <fullName evidence="5 6">Dephospho-CoA kinase</fullName>
        <ecNumber evidence="5 6">2.7.1.24</ecNumber>
    </recommendedName>
    <alternativeName>
        <fullName evidence="5">Dephosphocoenzyme A kinase</fullName>
    </alternativeName>
</protein>
<comment type="caution">
    <text evidence="7">The sequence shown here is derived from an EMBL/GenBank/DDBJ whole genome shotgun (WGS) entry which is preliminary data.</text>
</comment>
<evidence type="ECO:0000313" key="7">
    <source>
        <dbReference type="EMBL" id="CAI9119719.1"/>
    </source>
</evidence>
<dbReference type="SUPFAM" id="SSF52540">
    <property type="entry name" value="P-loop containing nucleoside triphosphate hydrolases"/>
    <property type="match status" value="1"/>
</dbReference>
<accession>A0AA35Y0K2</accession>
<dbReference type="PANTHER" id="PTHR10695:SF46">
    <property type="entry name" value="BIFUNCTIONAL COENZYME A SYNTHASE-RELATED"/>
    <property type="match status" value="1"/>
</dbReference>